<dbReference type="PANTHER" id="PTHR33048">
    <property type="entry name" value="PTH11-LIKE INTEGRAL MEMBRANE PROTEIN (AFU_ORTHOLOGUE AFUA_5G11245)"/>
    <property type="match status" value="1"/>
</dbReference>
<dbReference type="InterPro" id="IPR052337">
    <property type="entry name" value="SAT4-like"/>
</dbReference>
<evidence type="ECO:0000313" key="10">
    <source>
        <dbReference type="Proteomes" id="UP001465668"/>
    </source>
</evidence>
<evidence type="ECO:0000256" key="6">
    <source>
        <dbReference type="SAM" id="MobiDB-lite"/>
    </source>
</evidence>
<feature type="transmembrane region" description="Helical" evidence="7">
    <location>
        <begin position="370"/>
        <end position="388"/>
    </location>
</feature>
<gene>
    <name evidence="9" type="ORF">SCAR479_02445</name>
</gene>
<organism evidence="9 10">
    <name type="scientific">Seiridium cardinale</name>
    <dbReference type="NCBI Taxonomy" id="138064"/>
    <lineage>
        <taxon>Eukaryota</taxon>
        <taxon>Fungi</taxon>
        <taxon>Dikarya</taxon>
        <taxon>Ascomycota</taxon>
        <taxon>Pezizomycotina</taxon>
        <taxon>Sordariomycetes</taxon>
        <taxon>Xylariomycetidae</taxon>
        <taxon>Amphisphaeriales</taxon>
        <taxon>Sporocadaceae</taxon>
        <taxon>Seiridium</taxon>
    </lineage>
</organism>
<dbReference type="EMBL" id="JARVKM010000251">
    <property type="protein sequence ID" value="KAK9769201.1"/>
    <property type="molecule type" value="Genomic_DNA"/>
</dbReference>
<feature type="region of interest" description="Disordered" evidence="6">
    <location>
        <begin position="1"/>
        <end position="34"/>
    </location>
</feature>
<keyword evidence="10" id="KW-1185">Reference proteome</keyword>
<comment type="caution">
    <text evidence="9">The sequence shown here is derived from an EMBL/GenBank/DDBJ whole genome shotgun (WGS) entry which is preliminary data.</text>
</comment>
<evidence type="ECO:0000256" key="1">
    <source>
        <dbReference type="ARBA" id="ARBA00004141"/>
    </source>
</evidence>
<evidence type="ECO:0000259" key="8">
    <source>
        <dbReference type="Pfam" id="PF20684"/>
    </source>
</evidence>
<comment type="subcellular location">
    <subcellularLocation>
        <location evidence="1">Membrane</location>
        <topology evidence="1">Multi-pass membrane protein</topology>
    </subcellularLocation>
</comment>
<feature type="transmembrane region" description="Helical" evidence="7">
    <location>
        <begin position="204"/>
        <end position="229"/>
    </location>
</feature>
<keyword evidence="3 7" id="KW-1133">Transmembrane helix</keyword>
<evidence type="ECO:0000313" key="9">
    <source>
        <dbReference type="EMBL" id="KAK9769201.1"/>
    </source>
</evidence>
<evidence type="ECO:0000256" key="5">
    <source>
        <dbReference type="ARBA" id="ARBA00038359"/>
    </source>
</evidence>
<dbReference type="Proteomes" id="UP001465668">
    <property type="component" value="Unassembled WGS sequence"/>
</dbReference>
<dbReference type="PANTHER" id="PTHR33048:SF96">
    <property type="entry name" value="INTEGRAL MEMBRANE PROTEIN"/>
    <property type="match status" value="1"/>
</dbReference>
<keyword evidence="4 7" id="KW-0472">Membrane</keyword>
<proteinExistence type="inferred from homology"/>
<feature type="transmembrane region" description="Helical" evidence="7">
    <location>
        <begin position="249"/>
        <end position="271"/>
    </location>
</feature>
<name>A0ABR2X5Z9_9PEZI</name>
<evidence type="ECO:0000256" key="2">
    <source>
        <dbReference type="ARBA" id="ARBA00022692"/>
    </source>
</evidence>
<feature type="transmembrane region" description="Helical" evidence="7">
    <location>
        <begin position="408"/>
        <end position="427"/>
    </location>
</feature>
<feature type="transmembrane region" description="Helical" evidence="7">
    <location>
        <begin position="170"/>
        <end position="192"/>
    </location>
</feature>
<feature type="region of interest" description="Disordered" evidence="6">
    <location>
        <begin position="517"/>
        <end position="564"/>
    </location>
</feature>
<comment type="similarity">
    <text evidence="5">Belongs to the SAT4 family.</text>
</comment>
<feature type="transmembrane region" description="Helical" evidence="7">
    <location>
        <begin position="283"/>
        <end position="303"/>
    </location>
</feature>
<protein>
    <recommendedName>
        <fullName evidence="8">Rhodopsin domain-containing protein</fullName>
    </recommendedName>
</protein>
<dbReference type="Pfam" id="PF20684">
    <property type="entry name" value="Fung_rhodopsin"/>
    <property type="match status" value="1"/>
</dbReference>
<evidence type="ECO:0000256" key="7">
    <source>
        <dbReference type="SAM" id="Phobius"/>
    </source>
</evidence>
<feature type="domain" description="Rhodopsin" evidence="8">
    <location>
        <begin position="188"/>
        <end position="432"/>
    </location>
</feature>
<keyword evidence="2 7" id="KW-0812">Transmembrane</keyword>
<sequence length="595" mass="65414">MHDSEQGSSPDLYMGRSFSLHSRDAPHSPNVGRGPYTAKPFQLRHQHCSGLDTLQAASHDKLEIDTTAAGLATAIARIPLTHGPLPLLMPRSHHGCRVIIGMARGVTDGMPAQPYYGSPARSWCREAVVQAQNNCERNSCRIDSEAPLAGLVSSMAAQDPNVSTESKGGALVGTAAAFLALTWLSVFLRTYVRAVMLKGFRADDWLMLVAQINYTVSCAFILQGVYYGLGRHNKSLEQSHEIEALKYQALATATYIADMMFIKLSIGIFLLRLATQRRYRYTIYGSVFVVSVWSIVLFFWNLFQCNPVEAQWDYTILVKDKTATCVDANQVVNAAYSLSILTVLTDWFYALIPIPMVWKVKMTKQAKATVMVVLGLGVFASIATLIRLKFLADLTDLEDLLFATTDAMVWTLIEPGVAIVASSLITIRPLLRAWRISGFQSTENSRRTGPLSHGQGVSRGTRPNGMPGFGSKDMSCIDVEAAHAKQDATSPTVAELGASIDQSKRSNTFQMSRITGRTSEDRDITDDSAKHMGSRHRHPERHSEMYGNDGARSPHLPGHTVHRDTWPLSLSASSSEVELATMQPVHLQSDSRIGL</sequence>
<reference evidence="9 10" key="1">
    <citation type="submission" date="2024-02" db="EMBL/GenBank/DDBJ databases">
        <title>First draft genome assembly of two strains of Seiridium cardinale.</title>
        <authorList>
            <person name="Emiliani G."/>
            <person name="Scali E."/>
        </authorList>
    </citation>
    <scope>NUCLEOTIDE SEQUENCE [LARGE SCALE GENOMIC DNA]</scope>
    <source>
        <strain evidence="9 10">BM-138-000479</strain>
    </source>
</reference>
<dbReference type="InterPro" id="IPR049326">
    <property type="entry name" value="Rhodopsin_dom_fungi"/>
</dbReference>
<feature type="transmembrane region" description="Helical" evidence="7">
    <location>
        <begin position="336"/>
        <end position="358"/>
    </location>
</feature>
<feature type="region of interest" description="Disordered" evidence="6">
    <location>
        <begin position="442"/>
        <end position="469"/>
    </location>
</feature>
<evidence type="ECO:0000256" key="4">
    <source>
        <dbReference type="ARBA" id="ARBA00023136"/>
    </source>
</evidence>
<accession>A0ABR2X5Z9</accession>
<evidence type="ECO:0000256" key="3">
    <source>
        <dbReference type="ARBA" id="ARBA00022989"/>
    </source>
</evidence>
<feature type="compositionally biased region" description="Basic and acidic residues" evidence="6">
    <location>
        <begin position="518"/>
        <end position="530"/>
    </location>
</feature>